<gene>
    <name evidence="12" type="ORF">BHQ17_22920</name>
</gene>
<dbReference type="FunFam" id="1.20.140.10:FF:000001">
    <property type="entry name" value="Acyl-CoA dehydrogenase"/>
    <property type="match status" value="1"/>
</dbReference>
<dbReference type="InterPro" id="IPR009075">
    <property type="entry name" value="AcylCo_DH/oxidase_C"/>
</dbReference>
<evidence type="ECO:0000256" key="4">
    <source>
        <dbReference type="ARBA" id="ARBA00022456"/>
    </source>
</evidence>
<dbReference type="Gene3D" id="2.40.110.10">
    <property type="entry name" value="Butyryl-CoA Dehydrogenase, subunit A, domain 2"/>
    <property type="match status" value="1"/>
</dbReference>
<dbReference type="InterPro" id="IPR036250">
    <property type="entry name" value="AcylCo_DH-like_C"/>
</dbReference>
<feature type="domain" description="Acyl-CoA dehydrogenase/oxidase C-terminal" evidence="9">
    <location>
        <begin position="235"/>
        <end position="384"/>
    </location>
</feature>
<proteinExistence type="inferred from homology"/>
<evidence type="ECO:0000259" key="10">
    <source>
        <dbReference type="Pfam" id="PF02770"/>
    </source>
</evidence>
<dbReference type="Gene3D" id="1.10.540.10">
    <property type="entry name" value="Acyl-CoA dehydrogenase/oxidase, N-terminal domain"/>
    <property type="match status" value="1"/>
</dbReference>
<dbReference type="GO" id="GO:0009083">
    <property type="term" value="P:branched-chain amino acid catabolic process"/>
    <property type="evidence" value="ECO:0007669"/>
    <property type="project" value="UniProtKB-KW"/>
</dbReference>
<feature type="domain" description="Acyl-CoA dehydrogenase/oxidase N-terminal" evidence="11">
    <location>
        <begin position="8"/>
        <end position="117"/>
    </location>
</feature>
<dbReference type="Proteomes" id="UP000094243">
    <property type="component" value="Unassembled WGS sequence"/>
</dbReference>
<dbReference type="PIRSF" id="PIRSF016578">
    <property type="entry name" value="HsaA"/>
    <property type="match status" value="1"/>
</dbReference>
<dbReference type="GO" id="GO:0050660">
    <property type="term" value="F:flavin adenine dinucleotide binding"/>
    <property type="evidence" value="ECO:0007669"/>
    <property type="project" value="InterPro"/>
</dbReference>
<keyword evidence="7 8" id="KW-0560">Oxidoreductase</keyword>
<dbReference type="PROSITE" id="PS00073">
    <property type="entry name" value="ACYL_COA_DH_2"/>
    <property type="match status" value="1"/>
</dbReference>
<dbReference type="Pfam" id="PF00441">
    <property type="entry name" value="Acyl-CoA_dh_1"/>
    <property type="match status" value="1"/>
</dbReference>
<dbReference type="RefSeq" id="WP_069407369.1">
    <property type="nucleotide sequence ID" value="NZ_MIGZ01000177.1"/>
</dbReference>
<evidence type="ECO:0000259" key="9">
    <source>
        <dbReference type="Pfam" id="PF00441"/>
    </source>
</evidence>
<keyword evidence="13" id="KW-1185">Reference proteome</keyword>
<dbReference type="InterPro" id="IPR013786">
    <property type="entry name" value="AcylCoA_DH/ox_N"/>
</dbReference>
<dbReference type="Gene3D" id="1.20.140.10">
    <property type="entry name" value="Butyryl-CoA Dehydrogenase, subunit A, domain 3"/>
    <property type="match status" value="1"/>
</dbReference>
<organism evidence="12 13">
    <name type="scientific">Mycolicibacterium holsaticum</name>
    <dbReference type="NCBI Taxonomy" id="152142"/>
    <lineage>
        <taxon>Bacteria</taxon>
        <taxon>Bacillati</taxon>
        <taxon>Actinomycetota</taxon>
        <taxon>Actinomycetes</taxon>
        <taxon>Mycobacteriales</taxon>
        <taxon>Mycobacteriaceae</taxon>
        <taxon>Mycolicibacterium</taxon>
    </lineage>
</organism>
<feature type="domain" description="Acyl-CoA oxidase/dehydrogenase middle" evidence="10">
    <location>
        <begin position="123"/>
        <end position="218"/>
    </location>
</feature>
<dbReference type="InterPro" id="IPR009100">
    <property type="entry name" value="AcylCoA_DH/oxidase_NM_dom_sf"/>
</dbReference>
<dbReference type="FunFam" id="2.40.110.10:FF:000001">
    <property type="entry name" value="Acyl-CoA dehydrogenase, mitochondrial"/>
    <property type="match status" value="1"/>
</dbReference>
<dbReference type="InterPro" id="IPR006089">
    <property type="entry name" value="Acyl-CoA_DH_CS"/>
</dbReference>
<evidence type="ECO:0000256" key="6">
    <source>
        <dbReference type="ARBA" id="ARBA00022827"/>
    </source>
</evidence>
<comment type="similarity">
    <text evidence="3 8">Belongs to the acyl-CoA dehydrogenase family.</text>
</comment>
<dbReference type="InterPro" id="IPR052547">
    <property type="entry name" value="Mito_Isobutyryl-CoADH"/>
</dbReference>
<evidence type="ECO:0000256" key="5">
    <source>
        <dbReference type="ARBA" id="ARBA00022630"/>
    </source>
</evidence>
<comment type="caution">
    <text evidence="12">The sequence shown here is derived from an EMBL/GenBank/DDBJ whole genome shotgun (WGS) entry which is preliminary data.</text>
</comment>
<dbReference type="SUPFAM" id="SSF56645">
    <property type="entry name" value="Acyl-CoA dehydrogenase NM domain-like"/>
    <property type="match status" value="1"/>
</dbReference>
<evidence type="ECO:0000313" key="13">
    <source>
        <dbReference type="Proteomes" id="UP000094243"/>
    </source>
</evidence>
<dbReference type="InterPro" id="IPR037069">
    <property type="entry name" value="AcylCoA_DH/ox_N_sf"/>
</dbReference>
<dbReference type="PANTHER" id="PTHR43831">
    <property type="entry name" value="ISOBUTYRYL-COA DEHYDROGENASE"/>
    <property type="match status" value="1"/>
</dbReference>
<keyword evidence="6 8" id="KW-0274">FAD</keyword>
<evidence type="ECO:0000256" key="1">
    <source>
        <dbReference type="ARBA" id="ARBA00001974"/>
    </source>
</evidence>
<dbReference type="Pfam" id="PF02771">
    <property type="entry name" value="Acyl-CoA_dh_N"/>
    <property type="match status" value="1"/>
</dbReference>
<keyword evidence="5 8" id="KW-0285">Flavoprotein</keyword>
<evidence type="ECO:0000256" key="7">
    <source>
        <dbReference type="ARBA" id="ARBA00023002"/>
    </source>
</evidence>
<comment type="pathway">
    <text evidence="2">Amino-acid degradation; L-valine degradation.</text>
</comment>
<evidence type="ECO:0000256" key="8">
    <source>
        <dbReference type="RuleBase" id="RU362125"/>
    </source>
</evidence>
<comment type="cofactor">
    <cofactor evidence="1 8">
        <name>FAD</name>
        <dbReference type="ChEBI" id="CHEBI:57692"/>
    </cofactor>
</comment>
<dbReference type="OrthoDB" id="2769798at2"/>
<evidence type="ECO:0000313" key="12">
    <source>
        <dbReference type="EMBL" id="ODQ85572.1"/>
    </source>
</evidence>
<name>A0A1E3R865_9MYCO</name>
<evidence type="ECO:0000256" key="3">
    <source>
        <dbReference type="ARBA" id="ARBA00009347"/>
    </source>
</evidence>
<accession>A0A1E3R865</accession>
<sequence>MDYFGLDDDERVIAETAAAFAEKRLAPHALEWDATKHFPTDVLREAAELGMAAIYCRDDVGGSELRRLDAVRIFEELAKADPTVAAFLSIHNMCAWMVDTFGTHEQRKSWVPRLASMDAIASYCLTEPGAGSDAGALRTKAVRAGGDYVLDGVKQFISGAGSSDVYVVMARTGGQEAQPGHRGISAFLVEKDTPGLSFGADELKMGWNAQPTAQVIFEGARVPADAMLGGADGEGAGFGIAMNGLNGGRINIAACSLGGAQAAHDKTTRYLADRQAFGGALLDEPTIRFTLADMATALQTSRVLLWRAAAALDENDPQKVELCAMAKRYVTDSCFEVADQALQLHGGYGYLREYGLEKIVRDLRVHRILEGTNEIMRVVIGRAVAARARASA</sequence>
<dbReference type="PANTHER" id="PTHR43831:SF1">
    <property type="entry name" value="ISOBUTYRYL-COA DEHYDROGENASE, MITOCHONDRIAL"/>
    <property type="match status" value="1"/>
</dbReference>
<dbReference type="InterPro" id="IPR046373">
    <property type="entry name" value="Acyl-CoA_Oxase/DH_mid-dom_sf"/>
</dbReference>
<evidence type="ECO:0000259" key="11">
    <source>
        <dbReference type="Pfam" id="PF02771"/>
    </source>
</evidence>
<dbReference type="GO" id="GO:0003995">
    <property type="term" value="F:acyl-CoA dehydrogenase activity"/>
    <property type="evidence" value="ECO:0007669"/>
    <property type="project" value="InterPro"/>
</dbReference>
<dbReference type="SUPFAM" id="SSF47203">
    <property type="entry name" value="Acyl-CoA dehydrogenase C-terminal domain-like"/>
    <property type="match status" value="1"/>
</dbReference>
<dbReference type="PROSITE" id="PS00072">
    <property type="entry name" value="ACYL_COA_DH_1"/>
    <property type="match status" value="1"/>
</dbReference>
<dbReference type="AlphaFoldDB" id="A0A1E3R865"/>
<evidence type="ECO:0000256" key="2">
    <source>
        <dbReference type="ARBA" id="ARBA00005109"/>
    </source>
</evidence>
<dbReference type="Pfam" id="PF02770">
    <property type="entry name" value="Acyl-CoA_dh_M"/>
    <property type="match status" value="1"/>
</dbReference>
<protein>
    <submittedName>
        <fullName evidence="12">Acyl-CoA dehydrogenase</fullName>
    </submittedName>
</protein>
<keyword evidence="4" id="KW-0101">Branched-chain amino acid catabolism</keyword>
<dbReference type="EMBL" id="MIGZ01000177">
    <property type="protein sequence ID" value="ODQ85572.1"/>
    <property type="molecule type" value="Genomic_DNA"/>
</dbReference>
<dbReference type="InterPro" id="IPR006091">
    <property type="entry name" value="Acyl-CoA_Oxase/DH_mid-dom"/>
</dbReference>
<reference evidence="13" key="1">
    <citation type="submission" date="2016-09" db="EMBL/GenBank/DDBJ databases">
        <authorList>
            <person name="Greninger A.L."/>
            <person name="Jerome K.R."/>
            <person name="Mcnair B."/>
            <person name="Wallis C."/>
            <person name="Fang F."/>
        </authorList>
    </citation>
    <scope>NUCLEOTIDE SEQUENCE [LARGE SCALE GENOMIC DNA]</scope>
    <source>
        <strain evidence="13">M7</strain>
    </source>
</reference>